<dbReference type="Proteomes" id="UP000030645">
    <property type="component" value="Unassembled WGS sequence"/>
</dbReference>
<accession>W9SB73</accession>
<evidence type="ECO:0000313" key="2">
    <source>
        <dbReference type="Proteomes" id="UP000030645"/>
    </source>
</evidence>
<name>W9SB73_9ROSA</name>
<sequence length="76" mass="8089">MALNVIEPKQSSGRGIAIPVCVSGGLRREMDLDEACVHALRTGSLGSYMTRVFKIDDIAQGGRSPCDDIALGNELL</sequence>
<dbReference type="EMBL" id="KE346349">
    <property type="protein sequence ID" value="EXC34333.1"/>
    <property type="molecule type" value="Genomic_DNA"/>
</dbReference>
<reference evidence="2" key="1">
    <citation type="submission" date="2013-01" db="EMBL/GenBank/DDBJ databases">
        <title>Draft Genome Sequence of a Mulberry Tree, Morus notabilis C.K. Schneid.</title>
        <authorList>
            <person name="He N."/>
            <person name="Zhao S."/>
        </authorList>
    </citation>
    <scope>NUCLEOTIDE SEQUENCE</scope>
</reference>
<organism evidence="1 2">
    <name type="scientific">Morus notabilis</name>
    <dbReference type="NCBI Taxonomy" id="981085"/>
    <lineage>
        <taxon>Eukaryota</taxon>
        <taxon>Viridiplantae</taxon>
        <taxon>Streptophyta</taxon>
        <taxon>Embryophyta</taxon>
        <taxon>Tracheophyta</taxon>
        <taxon>Spermatophyta</taxon>
        <taxon>Magnoliopsida</taxon>
        <taxon>eudicotyledons</taxon>
        <taxon>Gunneridae</taxon>
        <taxon>Pentapetalae</taxon>
        <taxon>rosids</taxon>
        <taxon>fabids</taxon>
        <taxon>Rosales</taxon>
        <taxon>Moraceae</taxon>
        <taxon>Moreae</taxon>
        <taxon>Morus</taxon>
    </lineage>
</organism>
<gene>
    <name evidence="1" type="ORF">L484_006688</name>
</gene>
<keyword evidence="2" id="KW-1185">Reference proteome</keyword>
<proteinExistence type="predicted"/>
<dbReference type="AlphaFoldDB" id="W9SB73"/>
<protein>
    <submittedName>
        <fullName evidence="1">Uncharacterized protein</fullName>
    </submittedName>
</protein>
<evidence type="ECO:0000313" key="1">
    <source>
        <dbReference type="EMBL" id="EXC34333.1"/>
    </source>
</evidence>